<protein>
    <submittedName>
        <fullName evidence="14">Outer membrane insertion C-terminal signal</fullName>
    </submittedName>
</protein>
<keyword evidence="3" id="KW-1134">Transmembrane beta strand</keyword>
<evidence type="ECO:0000256" key="6">
    <source>
        <dbReference type="ARBA" id="ARBA00023065"/>
    </source>
</evidence>
<dbReference type="InterPro" id="IPR027385">
    <property type="entry name" value="Beta-barrel_OMP"/>
</dbReference>
<dbReference type="PANTHER" id="PTHR30329">
    <property type="entry name" value="STATOR ELEMENT OF FLAGELLAR MOTOR COMPLEX"/>
    <property type="match status" value="1"/>
</dbReference>
<dbReference type="PRINTS" id="PR01021">
    <property type="entry name" value="OMPADOMAIN"/>
</dbReference>
<evidence type="ECO:0000313" key="15">
    <source>
        <dbReference type="Proteomes" id="UP000219621"/>
    </source>
</evidence>
<dbReference type="Pfam" id="PF13505">
    <property type="entry name" value="OMP_b-brl"/>
    <property type="match status" value="1"/>
</dbReference>
<keyword evidence="6" id="KW-0406">Ion transport</keyword>
<dbReference type="GO" id="GO:0046930">
    <property type="term" value="C:pore complex"/>
    <property type="evidence" value="ECO:0007669"/>
    <property type="project" value="UniProtKB-KW"/>
</dbReference>
<evidence type="ECO:0000256" key="7">
    <source>
        <dbReference type="ARBA" id="ARBA00023114"/>
    </source>
</evidence>
<dbReference type="EMBL" id="OCNJ01000002">
    <property type="protein sequence ID" value="SOD91617.1"/>
    <property type="molecule type" value="Genomic_DNA"/>
</dbReference>
<evidence type="ECO:0000259" key="13">
    <source>
        <dbReference type="PROSITE" id="PS51123"/>
    </source>
</evidence>
<dbReference type="SUPFAM" id="SSF56925">
    <property type="entry name" value="OMPA-like"/>
    <property type="match status" value="1"/>
</dbReference>
<dbReference type="Gene3D" id="3.30.1330.60">
    <property type="entry name" value="OmpA-like domain"/>
    <property type="match status" value="1"/>
</dbReference>
<comment type="subcellular location">
    <subcellularLocation>
        <location evidence="1">Cell outer membrane</location>
        <topology evidence="1">Multi-pass membrane protein</topology>
    </subcellularLocation>
</comment>
<feature type="signal peptide" evidence="12">
    <location>
        <begin position="1"/>
        <end position="24"/>
    </location>
</feature>
<feature type="region of interest" description="Disordered" evidence="11">
    <location>
        <begin position="325"/>
        <end position="350"/>
    </location>
</feature>
<keyword evidence="7" id="KW-0626">Porin</keyword>
<keyword evidence="9" id="KW-0998">Cell outer membrane</keyword>
<name>A0A286G7T7_9PROT</name>
<dbReference type="Proteomes" id="UP000219621">
    <property type="component" value="Unassembled WGS sequence"/>
</dbReference>
<keyword evidence="5 12" id="KW-0732">Signal</keyword>
<keyword evidence="8 10" id="KW-0472">Membrane</keyword>
<dbReference type="InterPro" id="IPR011250">
    <property type="entry name" value="OMP/PagP_B-barrel"/>
</dbReference>
<gene>
    <name evidence="14" type="ORF">SAMN05421508_10220</name>
</gene>
<dbReference type="PANTHER" id="PTHR30329:SF21">
    <property type="entry name" value="LIPOPROTEIN YIAD-RELATED"/>
    <property type="match status" value="1"/>
</dbReference>
<dbReference type="RefSeq" id="WP_097277814.1">
    <property type="nucleotide sequence ID" value="NZ_OCNJ01000002.1"/>
</dbReference>
<evidence type="ECO:0000313" key="14">
    <source>
        <dbReference type="EMBL" id="SOD91617.1"/>
    </source>
</evidence>
<evidence type="ECO:0000256" key="1">
    <source>
        <dbReference type="ARBA" id="ARBA00004571"/>
    </source>
</evidence>
<dbReference type="InterPro" id="IPR006665">
    <property type="entry name" value="OmpA-like"/>
</dbReference>
<feature type="region of interest" description="Disordered" evidence="11">
    <location>
        <begin position="218"/>
        <end position="239"/>
    </location>
</feature>
<dbReference type="InterPro" id="IPR050330">
    <property type="entry name" value="Bact_OuterMem_StrucFunc"/>
</dbReference>
<keyword evidence="2" id="KW-0813">Transport</keyword>
<keyword evidence="15" id="KW-1185">Reference proteome</keyword>
<dbReference type="InterPro" id="IPR036737">
    <property type="entry name" value="OmpA-like_sf"/>
</dbReference>
<evidence type="ECO:0000256" key="9">
    <source>
        <dbReference type="ARBA" id="ARBA00023237"/>
    </source>
</evidence>
<evidence type="ECO:0000256" key="12">
    <source>
        <dbReference type="SAM" id="SignalP"/>
    </source>
</evidence>
<evidence type="ECO:0000256" key="4">
    <source>
        <dbReference type="ARBA" id="ARBA00022692"/>
    </source>
</evidence>
<dbReference type="SUPFAM" id="SSF103088">
    <property type="entry name" value="OmpA-like"/>
    <property type="match status" value="1"/>
</dbReference>
<evidence type="ECO:0000256" key="11">
    <source>
        <dbReference type="SAM" id="MobiDB-lite"/>
    </source>
</evidence>
<evidence type="ECO:0000256" key="3">
    <source>
        <dbReference type="ARBA" id="ARBA00022452"/>
    </source>
</evidence>
<evidence type="ECO:0000256" key="10">
    <source>
        <dbReference type="PROSITE-ProRule" id="PRU00473"/>
    </source>
</evidence>
<dbReference type="CDD" id="cd07185">
    <property type="entry name" value="OmpA_C-like"/>
    <property type="match status" value="1"/>
</dbReference>
<reference evidence="14 15" key="1">
    <citation type="submission" date="2017-09" db="EMBL/GenBank/DDBJ databases">
        <authorList>
            <person name="Ehlers B."/>
            <person name="Leendertz F.H."/>
        </authorList>
    </citation>
    <scope>NUCLEOTIDE SEQUENCE [LARGE SCALE GENOMIC DNA]</scope>
    <source>
        <strain evidence="14 15">USBA 140</strain>
    </source>
</reference>
<organism evidence="14 15">
    <name type="scientific">Caenispirillum bisanense</name>
    <dbReference type="NCBI Taxonomy" id="414052"/>
    <lineage>
        <taxon>Bacteria</taxon>
        <taxon>Pseudomonadati</taxon>
        <taxon>Pseudomonadota</taxon>
        <taxon>Alphaproteobacteria</taxon>
        <taxon>Rhodospirillales</taxon>
        <taxon>Novispirillaceae</taxon>
        <taxon>Caenispirillum</taxon>
    </lineage>
</organism>
<dbReference type="PROSITE" id="PS51123">
    <property type="entry name" value="OMPA_2"/>
    <property type="match status" value="1"/>
</dbReference>
<evidence type="ECO:0000256" key="5">
    <source>
        <dbReference type="ARBA" id="ARBA00022729"/>
    </source>
</evidence>
<proteinExistence type="predicted"/>
<evidence type="ECO:0000256" key="8">
    <source>
        <dbReference type="ARBA" id="ARBA00023136"/>
    </source>
</evidence>
<dbReference type="InterPro" id="IPR006664">
    <property type="entry name" value="OMP_bac"/>
</dbReference>
<feature type="domain" description="OmpA-like" evidence="13">
    <location>
        <begin position="236"/>
        <end position="350"/>
    </location>
</feature>
<feature type="chain" id="PRO_5012877314" evidence="12">
    <location>
        <begin position="25"/>
        <end position="350"/>
    </location>
</feature>
<keyword evidence="4" id="KW-0812">Transmembrane</keyword>
<sequence>MKRSLALAVSAIALAAAAGTPALAQSEGPYVALGAGLVIPEDSDLDGPTAATSGEVEFDNGWAAMIAGGYAWGNGLRTELEFSYRDTGVDGITTPGAVNGAGSANALATMANVLYDFDFGIGLKPYLGAGIGLARVEAENWRNSAGAITDDGDISWAWQGIAGAAYGISDNVDLTLDYRYFSAPDLELSGATAGTSYDSEYQNHTVMLGVRYTFGAPPAPPPPAAAPAPAPQPEPVAQRPAPRDYLVFFEFDRANLTPEAQSVLNQAASTASNNRPAVINVTGHTDRAGSDQYNERLSMRRAEAVAAYLESQGVPRSAMALDAEGESQPLVPTADGAREPQNRRVMIRIQ</sequence>
<dbReference type="GO" id="GO:0006811">
    <property type="term" value="P:monoatomic ion transport"/>
    <property type="evidence" value="ECO:0007669"/>
    <property type="project" value="UniProtKB-KW"/>
</dbReference>
<dbReference type="AlphaFoldDB" id="A0A286G7T7"/>
<dbReference type="GO" id="GO:0015288">
    <property type="term" value="F:porin activity"/>
    <property type="evidence" value="ECO:0007669"/>
    <property type="project" value="UniProtKB-KW"/>
</dbReference>
<dbReference type="Pfam" id="PF00691">
    <property type="entry name" value="OmpA"/>
    <property type="match status" value="1"/>
</dbReference>
<accession>A0A286G7T7</accession>
<evidence type="ECO:0000256" key="2">
    <source>
        <dbReference type="ARBA" id="ARBA00022448"/>
    </source>
</evidence>
<dbReference type="GO" id="GO:0009279">
    <property type="term" value="C:cell outer membrane"/>
    <property type="evidence" value="ECO:0007669"/>
    <property type="project" value="UniProtKB-SubCell"/>
</dbReference>
<feature type="compositionally biased region" description="Pro residues" evidence="11">
    <location>
        <begin position="218"/>
        <end position="234"/>
    </location>
</feature>
<dbReference type="OrthoDB" id="189250at2"/>
<dbReference type="Gene3D" id="2.40.160.20">
    <property type="match status" value="1"/>
</dbReference>